<accession>A0A8H6CDB7</accession>
<dbReference type="GO" id="GO:0016020">
    <property type="term" value="C:membrane"/>
    <property type="evidence" value="ECO:0007669"/>
    <property type="project" value="UniProtKB-SubCell"/>
</dbReference>
<evidence type="ECO:0000256" key="5">
    <source>
        <dbReference type="ARBA" id="ARBA00023136"/>
    </source>
</evidence>
<evidence type="ECO:0000313" key="7">
    <source>
        <dbReference type="EMBL" id="KAF6221273.1"/>
    </source>
</evidence>
<keyword evidence="8" id="KW-1185">Reference proteome</keyword>
<organism evidence="7 8">
    <name type="scientific">Letharia lupina</name>
    <dbReference type="NCBI Taxonomy" id="560253"/>
    <lineage>
        <taxon>Eukaryota</taxon>
        <taxon>Fungi</taxon>
        <taxon>Dikarya</taxon>
        <taxon>Ascomycota</taxon>
        <taxon>Pezizomycotina</taxon>
        <taxon>Lecanoromycetes</taxon>
        <taxon>OSLEUM clade</taxon>
        <taxon>Lecanoromycetidae</taxon>
        <taxon>Lecanorales</taxon>
        <taxon>Lecanorineae</taxon>
        <taxon>Parmeliaceae</taxon>
        <taxon>Letharia</taxon>
    </lineage>
</organism>
<protein>
    <submittedName>
        <fullName evidence="7">Uncharacterized protein</fullName>
    </submittedName>
</protein>
<gene>
    <name evidence="7" type="ORF">HO133_002128</name>
</gene>
<keyword evidence="2" id="KW-0813">Transport</keyword>
<proteinExistence type="predicted"/>
<dbReference type="GeneID" id="59330542"/>
<dbReference type="Gene3D" id="1.20.1740.10">
    <property type="entry name" value="Amino acid/polyamine transporter I"/>
    <property type="match status" value="1"/>
</dbReference>
<reference evidence="7 8" key="1">
    <citation type="journal article" date="2020" name="Genomics">
        <title>Complete, high-quality genomes from long-read metagenomic sequencing of two wolf lichen thalli reveals enigmatic genome architecture.</title>
        <authorList>
            <person name="McKenzie S.K."/>
            <person name="Walston R.F."/>
            <person name="Allen J.L."/>
        </authorList>
    </citation>
    <scope>NUCLEOTIDE SEQUENCE [LARGE SCALE GENOMIC DNA]</scope>
    <source>
        <strain evidence="7">WasteWater1</strain>
    </source>
</reference>
<evidence type="ECO:0000256" key="6">
    <source>
        <dbReference type="SAM" id="Phobius"/>
    </source>
</evidence>
<comment type="caution">
    <text evidence="7">The sequence shown here is derived from an EMBL/GenBank/DDBJ whole genome shotgun (WGS) entry which is preliminary data.</text>
</comment>
<comment type="subcellular location">
    <subcellularLocation>
        <location evidence="1">Membrane</location>
        <topology evidence="1">Multi-pass membrane protein</topology>
    </subcellularLocation>
</comment>
<dbReference type="PANTHER" id="PTHR45649">
    <property type="entry name" value="AMINO-ACID PERMEASE BAT1"/>
    <property type="match status" value="1"/>
</dbReference>
<name>A0A8H6CDB7_9LECA</name>
<feature type="transmembrane region" description="Helical" evidence="6">
    <location>
        <begin position="74"/>
        <end position="92"/>
    </location>
</feature>
<feature type="transmembrane region" description="Helical" evidence="6">
    <location>
        <begin position="37"/>
        <end position="54"/>
    </location>
</feature>
<dbReference type="RefSeq" id="XP_037150708.1">
    <property type="nucleotide sequence ID" value="XM_037293055.1"/>
</dbReference>
<evidence type="ECO:0000256" key="2">
    <source>
        <dbReference type="ARBA" id="ARBA00022448"/>
    </source>
</evidence>
<keyword evidence="5 6" id="KW-0472">Membrane</keyword>
<sequence>MDAEQMNAVEVGGMKSKQNNDDKDMARMGENPVLKRNFGFMLILGFSFTIVITWQGFPITLAQGFANGGPAGVIYGYIFVWIGPLSVFLALAEATSMAPTSGGQYHWVSMLAPPKYPKFLELCYC</sequence>
<dbReference type="Pfam" id="PF13520">
    <property type="entry name" value="AA_permease_2"/>
    <property type="match status" value="1"/>
</dbReference>
<dbReference type="InterPro" id="IPR002293">
    <property type="entry name" value="AA/rel_permease1"/>
</dbReference>
<dbReference type="AlphaFoldDB" id="A0A8H6CDB7"/>
<evidence type="ECO:0000256" key="1">
    <source>
        <dbReference type="ARBA" id="ARBA00004141"/>
    </source>
</evidence>
<keyword evidence="3 6" id="KW-0812">Transmembrane</keyword>
<dbReference type="GO" id="GO:0022857">
    <property type="term" value="F:transmembrane transporter activity"/>
    <property type="evidence" value="ECO:0007669"/>
    <property type="project" value="InterPro"/>
</dbReference>
<dbReference type="EMBL" id="JACCJB010000014">
    <property type="protein sequence ID" value="KAF6221273.1"/>
    <property type="molecule type" value="Genomic_DNA"/>
</dbReference>
<dbReference type="PANTHER" id="PTHR45649:SF1">
    <property type="entry name" value="TRANSPORTER, PUTATIVE (EUROFUNG)-RELATED"/>
    <property type="match status" value="1"/>
</dbReference>
<evidence type="ECO:0000313" key="8">
    <source>
        <dbReference type="Proteomes" id="UP000593566"/>
    </source>
</evidence>
<dbReference type="Proteomes" id="UP000593566">
    <property type="component" value="Unassembled WGS sequence"/>
</dbReference>
<evidence type="ECO:0000256" key="4">
    <source>
        <dbReference type="ARBA" id="ARBA00022989"/>
    </source>
</evidence>
<keyword evidence="4 6" id="KW-1133">Transmembrane helix</keyword>
<evidence type="ECO:0000256" key="3">
    <source>
        <dbReference type="ARBA" id="ARBA00022692"/>
    </source>
</evidence>